<evidence type="ECO:0000313" key="7">
    <source>
        <dbReference type="EMBL" id="CAL4161936.1"/>
    </source>
</evidence>
<sequence length="296" mass="31983">MDNKKKLSNLLSIDMVKKRLPITRWIQGYNVHTFVSDMVAGFTVGLMLIPQALAYAMMAGLPPNYGLYAGWPGCFVYCLLGTSKELNIGPTVILNLMVAPYTARGGPAYAILLCFTSGIIQLISALFNLGFLINFISQPVINGFTTAAVVQGTLAQLKPLLGLKLKTSGSSDILVKVLTNIMDFRWQDLILGLICIATLTFIKILPRFPWPCTNKQSNSKGQNAIKTLFFYLGNGRNALVVILSSLFAAALDGDQQPFTLTGYVEAGIPMAAVPPFSVTIGNETLGFTDIMADIGS</sequence>
<dbReference type="AlphaFoldDB" id="A0AAV2S8A7"/>
<dbReference type="Proteomes" id="UP001497623">
    <property type="component" value="Unassembled WGS sequence"/>
</dbReference>
<gene>
    <name evidence="7" type="ORF">MNOR_LOCUS32704</name>
</gene>
<feature type="transmembrane region" description="Helical" evidence="5">
    <location>
        <begin position="34"/>
        <end position="58"/>
    </location>
</feature>
<protein>
    <recommendedName>
        <fullName evidence="6">SLC26A/SulP transporter domain-containing protein</fullName>
    </recommendedName>
</protein>
<keyword evidence="2 5" id="KW-0812">Transmembrane</keyword>
<feature type="domain" description="SLC26A/SulP transporter" evidence="6">
    <location>
        <begin position="34"/>
        <end position="279"/>
    </location>
</feature>
<evidence type="ECO:0000259" key="6">
    <source>
        <dbReference type="Pfam" id="PF00916"/>
    </source>
</evidence>
<comment type="subcellular location">
    <subcellularLocation>
        <location evidence="1">Membrane</location>
        <topology evidence="1">Multi-pass membrane protein</topology>
    </subcellularLocation>
</comment>
<organism evidence="7 8">
    <name type="scientific">Meganyctiphanes norvegica</name>
    <name type="common">Northern krill</name>
    <name type="synonym">Thysanopoda norvegica</name>
    <dbReference type="NCBI Taxonomy" id="48144"/>
    <lineage>
        <taxon>Eukaryota</taxon>
        <taxon>Metazoa</taxon>
        <taxon>Ecdysozoa</taxon>
        <taxon>Arthropoda</taxon>
        <taxon>Crustacea</taxon>
        <taxon>Multicrustacea</taxon>
        <taxon>Malacostraca</taxon>
        <taxon>Eumalacostraca</taxon>
        <taxon>Eucarida</taxon>
        <taxon>Euphausiacea</taxon>
        <taxon>Euphausiidae</taxon>
        <taxon>Meganyctiphanes</taxon>
    </lineage>
</organism>
<dbReference type="InterPro" id="IPR018045">
    <property type="entry name" value="S04_transporter_CS"/>
</dbReference>
<dbReference type="Pfam" id="PF00916">
    <property type="entry name" value="Sulfate_transp"/>
    <property type="match status" value="1"/>
</dbReference>
<evidence type="ECO:0000313" key="8">
    <source>
        <dbReference type="Proteomes" id="UP001497623"/>
    </source>
</evidence>
<feature type="transmembrane region" description="Helical" evidence="5">
    <location>
        <begin position="189"/>
        <end position="208"/>
    </location>
</feature>
<dbReference type="GO" id="GO:0008271">
    <property type="term" value="F:secondary active sulfate transmembrane transporter activity"/>
    <property type="evidence" value="ECO:0007669"/>
    <property type="project" value="InterPro"/>
</dbReference>
<comment type="caution">
    <text evidence="7">The sequence shown here is derived from an EMBL/GenBank/DDBJ whole genome shotgun (WGS) entry which is preliminary data.</text>
</comment>
<dbReference type="PANTHER" id="PTHR11814">
    <property type="entry name" value="SULFATE TRANSPORTER"/>
    <property type="match status" value="1"/>
</dbReference>
<dbReference type="InterPro" id="IPR011547">
    <property type="entry name" value="SLC26A/SulP_dom"/>
</dbReference>
<feature type="transmembrane region" description="Helical" evidence="5">
    <location>
        <begin position="228"/>
        <end position="251"/>
    </location>
</feature>
<feature type="transmembrane region" description="Helical" evidence="5">
    <location>
        <begin position="108"/>
        <end position="133"/>
    </location>
</feature>
<dbReference type="GO" id="GO:0016020">
    <property type="term" value="C:membrane"/>
    <property type="evidence" value="ECO:0007669"/>
    <property type="project" value="UniProtKB-SubCell"/>
</dbReference>
<dbReference type="PROSITE" id="PS01130">
    <property type="entry name" value="SLC26A"/>
    <property type="match status" value="1"/>
</dbReference>
<name>A0AAV2S8A7_MEGNR</name>
<accession>A0AAV2S8A7</accession>
<reference evidence="7 8" key="1">
    <citation type="submission" date="2024-05" db="EMBL/GenBank/DDBJ databases">
        <authorList>
            <person name="Wallberg A."/>
        </authorList>
    </citation>
    <scope>NUCLEOTIDE SEQUENCE [LARGE SCALE GENOMIC DNA]</scope>
</reference>
<keyword evidence="3 5" id="KW-1133">Transmembrane helix</keyword>
<proteinExistence type="predicted"/>
<dbReference type="EMBL" id="CAXKWB010045075">
    <property type="protein sequence ID" value="CAL4161936.1"/>
    <property type="molecule type" value="Genomic_DNA"/>
</dbReference>
<evidence type="ECO:0000256" key="2">
    <source>
        <dbReference type="ARBA" id="ARBA00022692"/>
    </source>
</evidence>
<feature type="non-terminal residue" evidence="7">
    <location>
        <position position="296"/>
    </location>
</feature>
<dbReference type="InterPro" id="IPR001902">
    <property type="entry name" value="SLC26A/SulP_fam"/>
</dbReference>
<evidence type="ECO:0000256" key="3">
    <source>
        <dbReference type="ARBA" id="ARBA00022989"/>
    </source>
</evidence>
<keyword evidence="4 5" id="KW-0472">Membrane</keyword>
<evidence type="ECO:0000256" key="4">
    <source>
        <dbReference type="ARBA" id="ARBA00023136"/>
    </source>
</evidence>
<keyword evidence="8" id="KW-1185">Reference proteome</keyword>
<evidence type="ECO:0000256" key="5">
    <source>
        <dbReference type="SAM" id="Phobius"/>
    </source>
</evidence>
<evidence type="ECO:0000256" key="1">
    <source>
        <dbReference type="ARBA" id="ARBA00004141"/>
    </source>
</evidence>